<evidence type="ECO:0000256" key="1">
    <source>
        <dbReference type="SAM" id="MobiDB-lite"/>
    </source>
</evidence>
<protein>
    <submittedName>
        <fullName evidence="2">Uncharacterized protein</fullName>
    </submittedName>
</protein>
<comment type="caution">
    <text evidence="2">The sequence shown here is derived from an EMBL/GenBank/DDBJ whole genome shotgun (WGS) entry which is preliminary data.</text>
</comment>
<accession>A0AAV6JRX5</accession>
<dbReference type="AlphaFoldDB" id="A0AAV6JRX5"/>
<keyword evidence="3" id="KW-1185">Reference proteome</keyword>
<name>A0AAV6JRX5_9ERIC</name>
<dbReference type="EMBL" id="JACTNZ010000007">
    <property type="protein sequence ID" value="KAG5542574.1"/>
    <property type="molecule type" value="Genomic_DNA"/>
</dbReference>
<evidence type="ECO:0000313" key="3">
    <source>
        <dbReference type="Proteomes" id="UP000823749"/>
    </source>
</evidence>
<dbReference type="Proteomes" id="UP000823749">
    <property type="component" value="Chromosome 7"/>
</dbReference>
<feature type="compositionally biased region" description="Basic and acidic residues" evidence="1">
    <location>
        <begin position="106"/>
        <end position="137"/>
    </location>
</feature>
<evidence type="ECO:0000313" key="2">
    <source>
        <dbReference type="EMBL" id="KAG5542574.1"/>
    </source>
</evidence>
<gene>
    <name evidence="2" type="ORF">RHGRI_022192</name>
</gene>
<reference evidence="2" key="1">
    <citation type="submission" date="2020-08" db="EMBL/GenBank/DDBJ databases">
        <title>Plant Genome Project.</title>
        <authorList>
            <person name="Zhang R.-G."/>
        </authorList>
    </citation>
    <scope>NUCLEOTIDE SEQUENCE</scope>
    <source>
        <strain evidence="2">WSP0</strain>
        <tissue evidence="2">Leaf</tissue>
    </source>
</reference>
<proteinExistence type="predicted"/>
<organism evidence="2 3">
    <name type="scientific">Rhododendron griersonianum</name>
    <dbReference type="NCBI Taxonomy" id="479676"/>
    <lineage>
        <taxon>Eukaryota</taxon>
        <taxon>Viridiplantae</taxon>
        <taxon>Streptophyta</taxon>
        <taxon>Embryophyta</taxon>
        <taxon>Tracheophyta</taxon>
        <taxon>Spermatophyta</taxon>
        <taxon>Magnoliopsida</taxon>
        <taxon>eudicotyledons</taxon>
        <taxon>Gunneridae</taxon>
        <taxon>Pentapetalae</taxon>
        <taxon>asterids</taxon>
        <taxon>Ericales</taxon>
        <taxon>Ericaceae</taxon>
        <taxon>Ericoideae</taxon>
        <taxon>Rhodoreae</taxon>
        <taxon>Rhododendron</taxon>
    </lineage>
</organism>
<feature type="compositionally biased region" description="Basic and acidic residues" evidence="1">
    <location>
        <begin position="144"/>
        <end position="155"/>
    </location>
</feature>
<feature type="region of interest" description="Disordered" evidence="1">
    <location>
        <begin position="88"/>
        <end position="158"/>
    </location>
</feature>
<sequence length="274" mass="31797">MLPNMILNLRPTSNKSNTICWPNNEFKDPSPLNIRMDTMDFDRIDTTDIDDERRFVAFVKKHAKLYQVGTDTGVRRLQTKLKKFNIKDKSLPKSKRKDKMVLDGSRTTEVEKQSKTKMDTEVDKPHPMPERKGKMVLDESSTTEVEKQSKTKMDTEVDEPLPMPERKVRAELDSLVLCLDSSFIHEYKIYLDRKHEDGLPSAGKRYLESEEAWLAYHTKFLEKVFGSCASEMIEPSFGVTGIFFALLTEEELKQLGGMDGVKIFEEKNYRCEYF</sequence>